<dbReference type="SUPFAM" id="SSF46785">
    <property type="entry name" value="Winged helix' DNA-binding domain"/>
    <property type="match status" value="1"/>
</dbReference>
<dbReference type="EMBL" id="JBHUEJ010000045">
    <property type="protein sequence ID" value="MFD1712602.1"/>
    <property type="molecule type" value="Genomic_DNA"/>
</dbReference>
<gene>
    <name evidence="3" type="primary">hpaR</name>
    <name evidence="3" type="ORF">ACFSF0_18550</name>
</gene>
<dbReference type="SMART" id="SM00347">
    <property type="entry name" value="HTH_MARR"/>
    <property type="match status" value="1"/>
</dbReference>
<feature type="domain" description="HTH marR-type" evidence="2">
    <location>
        <begin position="9"/>
        <end position="144"/>
    </location>
</feature>
<dbReference type="Pfam" id="PF01047">
    <property type="entry name" value="MarR"/>
    <property type="match status" value="1"/>
</dbReference>
<accession>A0ABW4KZK2</accession>
<dbReference type="RefSeq" id="WP_147913584.1">
    <property type="nucleotide sequence ID" value="NZ_JBHUEJ010000045.1"/>
</dbReference>
<organism evidence="3 4">
    <name type="scientific">Ottowia flava</name>
    <dbReference type="NCBI Taxonomy" id="2675430"/>
    <lineage>
        <taxon>Bacteria</taxon>
        <taxon>Pseudomonadati</taxon>
        <taxon>Pseudomonadota</taxon>
        <taxon>Betaproteobacteria</taxon>
        <taxon>Burkholderiales</taxon>
        <taxon>Comamonadaceae</taxon>
        <taxon>Ottowia</taxon>
    </lineage>
</organism>
<sequence length="168" mass="18962">MPRPARFRHRNLPLLLLKAREALMERRRPALRSHGLSDQQWRVLRVLSDPAHAEGLDTGSLAREAHLLSPSLTGMLARMERDGLVRRQRSEQDARRSVVFATEAGLAVASALRVAIEAQYESLEAQLGQHKLEQLYALLDDLIALQGDEEENEPMTDDLQPMPDEVAR</sequence>
<reference evidence="4" key="1">
    <citation type="journal article" date="2019" name="Int. J. Syst. Evol. Microbiol.">
        <title>The Global Catalogue of Microorganisms (GCM) 10K type strain sequencing project: providing services to taxonomists for standard genome sequencing and annotation.</title>
        <authorList>
            <consortium name="The Broad Institute Genomics Platform"/>
            <consortium name="The Broad Institute Genome Sequencing Center for Infectious Disease"/>
            <person name="Wu L."/>
            <person name="Ma J."/>
        </authorList>
    </citation>
    <scope>NUCLEOTIDE SEQUENCE [LARGE SCALE GENOMIC DNA]</scope>
    <source>
        <strain evidence="4">LMG 29247</strain>
    </source>
</reference>
<dbReference type="Gene3D" id="1.10.10.10">
    <property type="entry name" value="Winged helix-like DNA-binding domain superfamily/Winged helix DNA-binding domain"/>
    <property type="match status" value="1"/>
</dbReference>
<evidence type="ECO:0000313" key="3">
    <source>
        <dbReference type="EMBL" id="MFD1712602.1"/>
    </source>
</evidence>
<proteinExistence type="predicted"/>
<dbReference type="NCBIfam" id="TIGR02337">
    <property type="entry name" value="HpaR"/>
    <property type="match status" value="1"/>
</dbReference>
<dbReference type="InterPro" id="IPR036388">
    <property type="entry name" value="WH-like_DNA-bd_sf"/>
</dbReference>
<dbReference type="PANTHER" id="PTHR33164">
    <property type="entry name" value="TRANSCRIPTIONAL REGULATOR, MARR FAMILY"/>
    <property type="match status" value="1"/>
</dbReference>
<evidence type="ECO:0000259" key="2">
    <source>
        <dbReference type="PROSITE" id="PS50995"/>
    </source>
</evidence>
<dbReference type="InterPro" id="IPR000835">
    <property type="entry name" value="HTH_MarR-typ"/>
</dbReference>
<evidence type="ECO:0000256" key="1">
    <source>
        <dbReference type="SAM" id="Coils"/>
    </source>
</evidence>
<dbReference type="InterPro" id="IPR039422">
    <property type="entry name" value="MarR/SlyA-like"/>
</dbReference>
<comment type="caution">
    <text evidence="3">The sequence shown here is derived from an EMBL/GenBank/DDBJ whole genome shotgun (WGS) entry which is preliminary data.</text>
</comment>
<name>A0ABW4KZK2_9BURK</name>
<dbReference type="Proteomes" id="UP001597304">
    <property type="component" value="Unassembled WGS sequence"/>
</dbReference>
<dbReference type="InterPro" id="IPR012712">
    <property type="entry name" value="HpaR/FarR"/>
</dbReference>
<dbReference type="PANTHER" id="PTHR33164:SF13">
    <property type="entry name" value="4-HYDROXYPHENYLACETATE CATABOLISM PROTEIN"/>
    <property type="match status" value="1"/>
</dbReference>
<feature type="coiled-coil region" evidence="1">
    <location>
        <begin position="106"/>
        <end position="133"/>
    </location>
</feature>
<keyword evidence="4" id="KW-1185">Reference proteome</keyword>
<protein>
    <submittedName>
        <fullName evidence="3">Homoprotocatechuate degradation operon regulator HpaR</fullName>
    </submittedName>
</protein>
<keyword evidence="1" id="KW-0175">Coiled coil</keyword>
<evidence type="ECO:0000313" key="4">
    <source>
        <dbReference type="Proteomes" id="UP001597304"/>
    </source>
</evidence>
<dbReference type="PROSITE" id="PS50995">
    <property type="entry name" value="HTH_MARR_2"/>
    <property type="match status" value="1"/>
</dbReference>
<dbReference type="InterPro" id="IPR036390">
    <property type="entry name" value="WH_DNA-bd_sf"/>
</dbReference>